<name>A0A4S8L1G3_DENBC</name>
<gene>
    <name evidence="1" type="ORF">K435DRAFT_808461</name>
</gene>
<evidence type="ECO:0000313" key="2">
    <source>
        <dbReference type="Proteomes" id="UP000297245"/>
    </source>
</evidence>
<protein>
    <submittedName>
        <fullName evidence="1">Uncharacterized protein</fullName>
    </submittedName>
</protein>
<dbReference type="EMBL" id="ML179748">
    <property type="protein sequence ID" value="THU82234.1"/>
    <property type="molecule type" value="Genomic_DNA"/>
</dbReference>
<keyword evidence="2" id="KW-1185">Reference proteome</keyword>
<proteinExistence type="predicted"/>
<sequence>MRRSLSHKLPGHISFGAAEFRARILDVLDNYVPARDFLTTLGRAHGVVLGSVAHHVASVKEIGLPMGLDVAVNFEGFDAMFPFLDGQGYVPPPILSISSATKGKDDLAPDYLVTSTTAEMTYLTPSSWVTLYPLLWQARVSWFRWNDKVTQYIRDKQYSLRNSGFKVVSTNASYTGTCVSCPASVRVLPGNEDIYVMTHTLARRRNDVHGLNADRMFLDSAVKWRFSVHCFNTNCNRYLPNAVRQPAIFFAPSSEETVACNTDEYCNFKINWISSLYVNTFQAILLRPNHAPNLVPVYVEPTLTRYHTIDSLSVELWFARTGGEVWSLKDHRLHRTDVEENTPGLSYTLYVSPRDSVDFKRFHECEMVLVKHTTDAPLSFTTKDLLGIKRYIYEWLDPSLVESDSEAGCSDYYADPEEA</sequence>
<dbReference type="OrthoDB" id="2682201at2759"/>
<accession>A0A4S8L1G3</accession>
<dbReference type="AlphaFoldDB" id="A0A4S8L1G3"/>
<evidence type="ECO:0000313" key="1">
    <source>
        <dbReference type="EMBL" id="THU82234.1"/>
    </source>
</evidence>
<organism evidence="1 2">
    <name type="scientific">Dendrothele bispora (strain CBS 962.96)</name>
    <dbReference type="NCBI Taxonomy" id="1314807"/>
    <lineage>
        <taxon>Eukaryota</taxon>
        <taxon>Fungi</taxon>
        <taxon>Dikarya</taxon>
        <taxon>Basidiomycota</taxon>
        <taxon>Agaricomycotina</taxon>
        <taxon>Agaricomycetes</taxon>
        <taxon>Agaricomycetidae</taxon>
        <taxon>Agaricales</taxon>
        <taxon>Agaricales incertae sedis</taxon>
        <taxon>Dendrothele</taxon>
    </lineage>
</organism>
<reference evidence="1 2" key="1">
    <citation type="journal article" date="2019" name="Nat. Ecol. Evol.">
        <title>Megaphylogeny resolves global patterns of mushroom evolution.</title>
        <authorList>
            <person name="Varga T."/>
            <person name="Krizsan K."/>
            <person name="Foldi C."/>
            <person name="Dima B."/>
            <person name="Sanchez-Garcia M."/>
            <person name="Sanchez-Ramirez S."/>
            <person name="Szollosi G.J."/>
            <person name="Szarkandi J.G."/>
            <person name="Papp V."/>
            <person name="Albert L."/>
            <person name="Andreopoulos W."/>
            <person name="Angelini C."/>
            <person name="Antonin V."/>
            <person name="Barry K.W."/>
            <person name="Bougher N.L."/>
            <person name="Buchanan P."/>
            <person name="Buyck B."/>
            <person name="Bense V."/>
            <person name="Catcheside P."/>
            <person name="Chovatia M."/>
            <person name="Cooper J."/>
            <person name="Damon W."/>
            <person name="Desjardin D."/>
            <person name="Finy P."/>
            <person name="Geml J."/>
            <person name="Haridas S."/>
            <person name="Hughes K."/>
            <person name="Justo A."/>
            <person name="Karasinski D."/>
            <person name="Kautmanova I."/>
            <person name="Kiss B."/>
            <person name="Kocsube S."/>
            <person name="Kotiranta H."/>
            <person name="LaButti K.M."/>
            <person name="Lechner B.E."/>
            <person name="Liimatainen K."/>
            <person name="Lipzen A."/>
            <person name="Lukacs Z."/>
            <person name="Mihaltcheva S."/>
            <person name="Morgado L.N."/>
            <person name="Niskanen T."/>
            <person name="Noordeloos M.E."/>
            <person name="Ohm R.A."/>
            <person name="Ortiz-Santana B."/>
            <person name="Ovrebo C."/>
            <person name="Racz N."/>
            <person name="Riley R."/>
            <person name="Savchenko A."/>
            <person name="Shiryaev A."/>
            <person name="Soop K."/>
            <person name="Spirin V."/>
            <person name="Szebenyi C."/>
            <person name="Tomsovsky M."/>
            <person name="Tulloss R.E."/>
            <person name="Uehling J."/>
            <person name="Grigoriev I.V."/>
            <person name="Vagvolgyi C."/>
            <person name="Papp T."/>
            <person name="Martin F.M."/>
            <person name="Miettinen O."/>
            <person name="Hibbett D.S."/>
            <person name="Nagy L.G."/>
        </authorList>
    </citation>
    <scope>NUCLEOTIDE SEQUENCE [LARGE SCALE GENOMIC DNA]</scope>
    <source>
        <strain evidence="1 2">CBS 962.96</strain>
    </source>
</reference>
<dbReference type="Proteomes" id="UP000297245">
    <property type="component" value="Unassembled WGS sequence"/>
</dbReference>